<evidence type="ECO:0000313" key="2">
    <source>
        <dbReference type="Proteomes" id="UP000199184"/>
    </source>
</evidence>
<protein>
    <submittedName>
        <fullName evidence="1">Uncharacterized protein</fullName>
    </submittedName>
</protein>
<proteinExistence type="predicted"/>
<evidence type="ECO:0000313" key="1">
    <source>
        <dbReference type="EMBL" id="SCB18519.1"/>
    </source>
</evidence>
<dbReference type="EMBL" id="FMAI01000002">
    <property type="protein sequence ID" value="SCB18519.1"/>
    <property type="molecule type" value="Genomic_DNA"/>
</dbReference>
<name>A0A1C3USU6_9BRAD</name>
<dbReference type="Proteomes" id="UP000199184">
    <property type="component" value="Unassembled WGS sequence"/>
</dbReference>
<sequence>MKLLRVVAPTGSRRMGKTARRTSLSSERERRACATQFRLAAPSPRGFLAPVRAVASKLFPSPQFADSLTRRLCRNGAFLMGRSPQSAQPTAQSSRFRCDEPLRGNKVPFAADDGSSICRLGRAVKRGRPRSPAFRSTPTPKGGEPSCYRCRRKRDLKGLPCRAVTVFAETRGKLRRRPFRARVRLVPRLIPILGESTIPQSHRNFPVNSRPKKWGGYTVGIRPSALRICAWKSTRRHLPKQLSGSRGSCPFDL</sequence>
<reference evidence="2" key="1">
    <citation type="submission" date="2016-08" db="EMBL/GenBank/DDBJ databases">
        <authorList>
            <person name="Varghese N."/>
            <person name="Submissions Spin"/>
        </authorList>
    </citation>
    <scope>NUCLEOTIDE SEQUENCE [LARGE SCALE GENOMIC DNA]</scope>
    <source>
        <strain evidence="2">ERR11</strain>
    </source>
</reference>
<dbReference type="AlphaFoldDB" id="A0A1C3USU6"/>
<organism evidence="1 2">
    <name type="scientific">Bradyrhizobium shewense</name>
    <dbReference type="NCBI Taxonomy" id="1761772"/>
    <lineage>
        <taxon>Bacteria</taxon>
        <taxon>Pseudomonadati</taxon>
        <taxon>Pseudomonadota</taxon>
        <taxon>Alphaproteobacteria</taxon>
        <taxon>Hyphomicrobiales</taxon>
        <taxon>Nitrobacteraceae</taxon>
        <taxon>Bradyrhizobium</taxon>
    </lineage>
</organism>
<keyword evidence="2" id="KW-1185">Reference proteome</keyword>
<gene>
    <name evidence="1" type="ORF">GA0061098_1002381</name>
</gene>
<accession>A0A1C3USU6</accession>